<evidence type="ECO:0000313" key="2">
    <source>
        <dbReference type="Proteomes" id="UP000053257"/>
    </source>
</evidence>
<accession>A0A0C3RR77</accession>
<dbReference type="EMBL" id="KN840670">
    <property type="protein sequence ID" value="KIP02511.1"/>
    <property type="molecule type" value="Genomic_DNA"/>
</dbReference>
<dbReference type="Proteomes" id="UP000053257">
    <property type="component" value="Unassembled WGS sequence"/>
</dbReference>
<dbReference type="AlphaFoldDB" id="A0A0C3RR77"/>
<evidence type="ECO:0000313" key="1">
    <source>
        <dbReference type="EMBL" id="KIP02511.1"/>
    </source>
</evidence>
<name>A0A0C3RR77_PHLG1</name>
<dbReference type="HOGENOM" id="CLU_1518427_0_0_1"/>
<sequence>MASPLPPGNSASTYVQAQGEALLRECTRLAFKVTTRSEPRMSTARSEGGCGGRCSLSRMTGASSLNPCDHNLDIPGQTSGVSCMQCGCYSCARQGPWKRRVNVRRSYSIVSPCQVLMPLYTLICSHEGADIPDTTEQRDVETRRATPQLQHVSPPIRRPKVRFVISSRSQILYSVLL</sequence>
<gene>
    <name evidence="1" type="ORF">PHLGIDRAFT_291752</name>
</gene>
<protein>
    <submittedName>
        <fullName evidence="1">Uncharacterized protein</fullName>
    </submittedName>
</protein>
<reference evidence="1 2" key="1">
    <citation type="journal article" date="2014" name="PLoS Genet.">
        <title>Analysis of the Phlebiopsis gigantea genome, transcriptome and secretome provides insight into its pioneer colonization strategies of wood.</title>
        <authorList>
            <person name="Hori C."/>
            <person name="Ishida T."/>
            <person name="Igarashi K."/>
            <person name="Samejima M."/>
            <person name="Suzuki H."/>
            <person name="Master E."/>
            <person name="Ferreira P."/>
            <person name="Ruiz-Duenas F.J."/>
            <person name="Held B."/>
            <person name="Canessa P."/>
            <person name="Larrondo L.F."/>
            <person name="Schmoll M."/>
            <person name="Druzhinina I.S."/>
            <person name="Kubicek C.P."/>
            <person name="Gaskell J.A."/>
            <person name="Kersten P."/>
            <person name="St John F."/>
            <person name="Glasner J."/>
            <person name="Sabat G."/>
            <person name="Splinter BonDurant S."/>
            <person name="Syed K."/>
            <person name="Yadav J."/>
            <person name="Mgbeahuruike A.C."/>
            <person name="Kovalchuk A."/>
            <person name="Asiegbu F.O."/>
            <person name="Lackner G."/>
            <person name="Hoffmeister D."/>
            <person name="Rencoret J."/>
            <person name="Gutierrez A."/>
            <person name="Sun H."/>
            <person name="Lindquist E."/>
            <person name="Barry K."/>
            <person name="Riley R."/>
            <person name="Grigoriev I.V."/>
            <person name="Henrissat B."/>
            <person name="Kues U."/>
            <person name="Berka R.M."/>
            <person name="Martinez A.T."/>
            <person name="Covert S.F."/>
            <person name="Blanchette R.A."/>
            <person name="Cullen D."/>
        </authorList>
    </citation>
    <scope>NUCLEOTIDE SEQUENCE [LARGE SCALE GENOMIC DNA]</scope>
    <source>
        <strain evidence="1 2">11061_1 CR5-6</strain>
    </source>
</reference>
<keyword evidence="2" id="KW-1185">Reference proteome</keyword>
<proteinExistence type="predicted"/>
<organism evidence="1 2">
    <name type="scientific">Phlebiopsis gigantea (strain 11061_1 CR5-6)</name>
    <name type="common">White-rot fungus</name>
    <name type="synonym">Peniophora gigantea</name>
    <dbReference type="NCBI Taxonomy" id="745531"/>
    <lineage>
        <taxon>Eukaryota</taxon>
        <taxon>Fungi</taxon>
        <taxon>Dikarya</taxon>
        <taxon>Basidiomycota</taxon>
        <taxon>Agaricomycotina</taxon>
        <taxon>Agaricomycetes</taxon>
        <taxon>Polyporales</taxon>
        <taxon>Phanerochaetaceae</taxon>
        <taxon>Phlebiopsis</taxon>
    </lineage>
</organism>